<accession>A0A0A9E0M9</accession>
<dbReference type="EMBL" id="GBRH01206415">
    <property type="protein sequence ID" value="JAD91480.1"/>
    <property type="molecule type" value="Transcribed_RNA"/>
</dbReference>
<evidence type="ECO:0000313" key="1">
    <source>
        <dbReference type="EMBL" id="JAD91480.1"/>
    </source>
</evidence>
<reference evidence="1" key="1">
    <citation type="submission" date="2014-09" db="EMBL/GenBank/DDBJ databases">
        <authorList>
            <person name="Magalhaes I.L.F."/>
            <person name="Oliveira U."/>
            <person name="Santos F.R."/>
            <person name="Vidigal T.H.D.A."/>
            <person name="Brescovit A.D."/>
            <person name="Santos A.J."/>
        </authorList>
    </citation>
    <scope>NUCLEOTIDE SEQUENCE</scope>
    <source>
        <tissue evidence="1">Shoot tissue taken approximately 20 cm above the soil surface</tissue>
    </source>
</reference>
<protein>
    <submittedName>
        <fullName evidence="1">Uncharacterized protein</fullName>
    </submittedName>
</protein>
<dbReference type="AlphaFoldDB" id="A0A0A9E0M9"/>
<organism evidence="1">
    <name type="scientific">Arundo donax</name>
    <name type="common">Giant reed</name>
    <name type="synonym">Donax arundinaceus</name>
    <dbReference type="NCBI Taxonomy" id="35708"/>
    <lineage>
        <taxon>Eukaryota</taxon>
        <taxon>Viridiplantae</taxon>
        <taxon>Streptophyta</taxon>
        <taxon>Embryophyta</taxon>
        <taxon>Tracheophyta</taxon>
        <taxon>Spermatophyta</taxon>
        <taxon>Magnoliopsida</taxon>
        <taxon>Liliopsida</taxon>
        <taxon>Poales</taxon>
        <taxon>Poaceae</taxon>
        <taxon>PACMAD clade</taxon>
        <taxon>Arundinoideae</taxon>
        <taxon>Arundineae</taxon>
        <taxon>Arundo</taxon>
    </lineage>
</organism>
<sequence length="67" mass="7592">MGRDPLLQHKVYHQESYIWSSLFVKYDKSSGHGRPTESPKSLRPQKTPLNVCRCQLCAATAFNDGLV</sequence>
<proteinExistence type="predicted"/>
<name>A0A0A9E0M9_ARUDO</name>
<reference evidence="1" key="2">
    <citation type="journal article" date="2015" name="Data Brief">
        <title>Shoot transcriptome of the giant reed, Arundo donax.</title>
        <authorList>
            <person name="Barrero R.A."/>
            <person name="Guerrero F.D."/>
            <person name="Moolhuijzen P."/>
            <person name="Goolsby J.A."/>
            <person name="Tidwell J."/>
            <person name="Bellgard S.E."/>
            <person name="Bellgard M.I."/>
        </authorList>
    </citation>
    <scope>NUCLEOTIDE SEQUENCE</scope>
    <source>
        <tissue evidence="1">Shoot tissue taken approximately 20 cm above the soil surface</tissue>
    </source>
</reference>